<accession>A0A8J7M5L8</accession>
<organism evidence="3 4">
    <name type="scientific">Thermohalobaculum xanthum</name>
    <dbReference type="NCBI Taxonomy" id="2753746"/>
    <lineage>
        <taxon>Bacteria</taxon>
        <taxon>Pseudomonadati</taxon>
        <taxon>Pseudomonadota</taxon>
        <taxon>Alphaproteobacteria</taxon>
        <taxon>Rhodobacterales</taxon>
        <taxon>Paracoccaceae</taxon>
        <taxon>Thermohalobaculum</taxon>
    </lineage>
</organism>
<name>A0A8J7M5L8_9RHOB</name>
<dbReference type="Pfam" id="PF12158">
    <property type="entry name" value="DUF3592"/>
    <property type="match status" value="1"/>
</dbReference>
<evidence type="ECO:0000256" key="1">
    <source>
        <dbReference type="SAM" id="Phobius"/>
    </source>
</evidence>
<dbReference type="EMBL" id="JAEHHL010000002">
    <property type="protein sequence ID" value="MBK0398936.1"/>
    <property type="molecule type" value="Genomic_DNA"/>
</dbReference>
<dbReference type="AlphaFoldDB" id="A0A8J7M5L8"/>
<keyword evidence="1" id="KW-0472">Membrane</keyword>
<proteinExistence type="predicted"/>
<reference evidence="3" key="1">
    <citation type="submission" date="2020-12" db="EMBL/GenBank/DDBJ databases">
        <title>Bacterial taxonomy.</title>
        <authorList>
            <person name="Pan X."/>
        </authorList>
    </citation>
    <scope>NUCLEOTIDE SEQUENCE</scope>
    <source>
        <strain evidence="3">M0105</strain>
    </source>
</reference>
<feature type="domain" description="DUF3592" evidence="2">
    <location>
        <begin position="52"/>
        <end position="128"/>
    </location>
</feature>
<dbReference type="RefSeq" id="WP_200608675.1">
    <property type="nucleotide sequence ID" value="NZ_JAEHHL010000002.1"/>
</dbReference>
<dbReference type="InterPro" id="IPR021994">
    <property type="entry name" value="DUF3592"/>
</dbReference>
<sequence length="172" mass="19158">MAGRPKPPPYRPDLPLWVRAVALFVPVAFLALGLALAAETMAFLGDSTRTIGLITSVRLEQDTRRGNDGFSETVTTEWPTVRYAGPDGAWRENEVAIALGFGAQAEGERVWVRYDDARPDIVRLDRGFWDHWLGPIAFSLVGGGATLGLLWLFRVLERVNRTRFRVEHGVDP</sequence>
<keyword evidence="4" id="KW-1185">Reference proteome</keyword>
<keyword evidence="1" id="KW-0812">Transmembrane</keyword>
<evidence type="ECO:0000259" key="2">
    <source>
        <dbReference type="Pfam" id="PF12158"/>
    </source>
</evidence>
<feature type="transmembrane region" description="Helical" evidence="1">
    <location>
        <begin position="132"/>
        <end position="153"/>
    </location>
</feature>
<comment type="caution">
    <text evidence="3">The sequence shown here is derived from an EMBL/GenBank/DDBJ whole genome shotgun (WGS) entry which is preliminary data.</text>
</comment>
<evidence type="ECO:0000313" key="4">
    <source>
        <dbReference type="Proteomes" id="UP000655420"/>
    </source>
</evidence>
<protein>
    <submittedName>
        <fullName evidence="3">DUF3592 domain-containing protein</fullName>
    </submittedName>
</protein>
<keyword evidence="1" id="KW-1133">Transmembrane helix</keyword>
<gene>
    <name evidence="3" type="ORF">H0I76_07025</name>
</gene>
<evidence type="ECO:0000313" key="3">
    <source>
        <dbReference type="EMBL" id="MBK0398936.1"/>
    </source>
</evidence>
<dbReference type="Proteomes" id="UP000655420">
    <property type="component" value="Unassembled WGS sequence"/>
</dbReference>